<feature type="compositionally biased region" description="Basic and acidic residues" evidence="1">
    <location>
        <begin position="7"/>
        <end position="17"/>
    </location>
</feature>
<proteinExistence type="predicted"/>
<sequence>MPSAGAARREGRSDGRGGAETGRCLHYRRVADVVIAVGRDAAISRRGWAINRLVVVCSRSFMYKEER</sequence>
<feature type="region of interest" description="Disordered" evidence="1">
    <location>
        <begin position="1"/>
        <end position="20"/>
    </location>
</feature>
<dbReference type="EMBL" id="MU001685">
    <property type="protein sequence ID" value="KAF2455900.1"/>
    <property type="molecule type" value="Genomic_DNA"/>
</dbReference>
<gene>
    <name evidence="2" type="ORF">BDY21DRAFT_349012</name>
</gene>
<accession>A0A6A6NVV1</accession>
<organism evidence="2 3">
    <name type="scientific">Lineolata rhizophorae</name>
    <dbReference type="NCBI Taxonomy" id="578093"/>
    <lineage>
        <taxon>Eukaryota</taxon>
        <taxon>Fungi</taxon>
        <taxon>Dikarya</taxon>
        <taxon>Ascomycota</taxon>
        <taxon>Pezizomycotina</taxon>
        <taxon>Dothideomycetes</taxon>
        <taxon>Dothideomycetes incertae sedis</taxon>
        <taxon>Lineolatales</taxon>
        <taxon>Lineolataceae</taxon>
        <taxon>Lineolata</taxon>
    </lineage>
</organism>
<dbReference type="AlphaFoldDB" id="A0A6A6NVV1"/>
<protein>
    <submittedName>
        <fullName evidence="2">Uncharacterized protein</fullName>
    </submittedName>
</protein>
<keyword evidence="3" id="KW-1185">Reference proteome</keyword>
<evidence type="ECO:0000313" key="3">
    <source>
        <dbReference type="Proteomes" id="UP000799766"/>
    </source>
</evidence>
<reference evidence="2" key="1">
    <citation type="journal article" date="2020" name="Stud. Mycol.">
        <title>101 Dothideomycetes genomes: a test case for predicting lifestyles and emergence of pathogens.</title>
        <authorList>
            <person name="Haridas S."/>
            <person name="Albert R."/>
            <person name="Binder M."/>
            <person name="Bloem J."/>
            <person name="Labutti K."/>
            <person name="Salamov A."/>
            <person name="Andreopoulos B."/>
            <person name="Baker S."/>
            <person name="Barry K."/>
            <person name="Bills G."/>
            <person name="Bluhm B."/>
            <person name="Cannon C."/>
            <person name="Castanera R."/>
            <person name="Culley D."/>
            <person name="Daum C."/>
            <person name="Ezra D."/>
            <person name="Gonzalez J."/>
            <person name="Henrissat B."/>
            <person name="Kuo A."/>
            <person name="Liang C."/>
            <person name="Lipzen A."/>
            <person name="Lutzoni F."/>
            <person name="Magnuson J."/>
            <person name="Mondo S."/>
            <person name="Nolan M."/>
            <person name="Ohm R."/>
            <person name="Pangilinan J."/>
            <person name="Park H.-J."/>
            <person name="Ramirez L."/>
            <person name="Alfaro M."/>
            <person name="Sun H."/>
            <person name="Tritt A."/>
            <person name="Yoshinaga Y."/>
            <person name="Zwiers L.-H."/>
            <person name="Turgeon B."/>
            <person name="Goodwin S."/>
            <person name="Spatafora J."/>
            <person name="Crous P."/>
            <person name="Grigoriev I."/>
        </authorList>
    </citation>
    <scope>NUCLEOTIDE SEQUENCE</scope>
    <source>
        <strain evidence="2">ATCC 16933</strain>
    </source>
</reference>
<evidence type="ECO:0000256" key="1">
    <source>
        <dbReference type="SAM" id="MobiDB-lite"/>
    </source>
</evidence>
<name>A0A6A6NVV1_9PEZI</name>
<evidence type="ECO:0000313" key="2">
    <source>
        <dbReference type="EMBL" id="KAF2455900.1"/>
    </source>
</evidence>
<dbReference type="Proteomes" id="UP000799766">
    <property type="component" value="Unassembled WGS sequence"/>
</dbReference>